<evidence type="ECO:0000313" key="2">
    <source>
        <dbReference type="EMBL" id="MSU91789.1"/>
    </source>
</evidence>
<evidence type="ECO:0000313" key="3">
    <source>
        <dbReference type="Proteomes" id="UP000474957"/>
    </source>
</evidence>
<evidence type="ECO:0000256" key="1">
    <source>
        <dbReference type="SAM" id="MobiDB-lite"/>
    </source>
</evidence>
<comment type="caution">
    <text evidence="2">The sequence shown here is derived from an EMBL/GenBank/DDBJ whole genome shotgun (WGS) entry which is preliminary data.</text>
</comment>
<gene>
    <name evidence="2" type="ORF">GE300_19620</name>
</gene>
<name>A0A6L5Z624_9RHOB</name>
<keyword evidence="3" id="KW-1185">Reference proteome</keyword>
<accession>A0A6L5Z624</accession>
<proteinExistence type="predicted"/>
<sequence length="123" mass="13523">MKGLSRQRVAARRILALLDQERQVLLSGNYAAARSLEHHLSRETGVLAASLAADDPAMAALLERIAELARRNCALAEAAQRGLQTGARLHEELRRKRSELATYTGTGRRLDHGVRSGSEDRRA</sequence>
<feature type="region of interest" description="Disordered" evidence="1">
    <location>
        <begin position="96"/>
        <end position="123"/>
    </location>
</feature>
<dbReference type="Proteomes" id="UP000474957">
    <property type="component" value="Unassembled WGS sequence"/>
</dbReference>
<feature type="compositionally biased region" description="Basic and acidic residues" evidence="1">
    <location>
        <begin position="108"/>
        <end position="123"/>
    </location>
</feature>
<protein>
    <recommendedName>
        <fullName evidence="4">FlgN protein</fullName>
    </recommendedName>
</protein>
<reference evidence="2 3" key="1">
    <citation type="submission" date="2019-10" db="EMBL/GenBank/DDBJ databases">
        <title>Cognatihalovulum marinum gen. nov. sp. nov., a new member of the family Rhodobacteraceae isolated from deep seawater of the Northwest Indian Ocean.</title>
        <authorList>
            <person name="Ruan C."/>
            <person name="Wang J."/>
            <person name="Zheng X."/>
            <person name="Song L."/>
            <person name="Zhu Y."/>
            <person name="Huang Y."/>
            <person name="Lu Z."/>
            <person name="Du W."/>
            <person name="Huang L."/>
            <person name="Dai X."/>
        </authorList>
    </citation>
    <scope>NUCLEOTIDE SEQUENCE [LARGE SCALE GENOMIC DNA]</scope>
    <source>
        <strain evidence="2 3">2CG4</strain>
    </source>
</reference>
<dbReference type="AlphaFoldDB" id="A0A6L5Z624"/>
<organism evidence="2 3">
    <name type="scientific">Halovulum marinum</name>
    <dbReference type="NCBI Taxonomy" id="2662447"/>
    <lineage>
        <taxon>Bacteria</taxon>
        <taxon>Pseudomonadati</taxon>
        <taxon>Pseudomonadota</taxon>
        <taxon>Alphaproteobacteria</taxon>
        <taxon>Rhodobacterales</taxon>
        <taxon>Paracoccaceae</taxon>
        <taxon>Halovulum</taxon>
    </lineage>
</organism>
<evidence type="ECO:0008006" key="4">
    <source>
        <dbReference type="Google" id="ProtNLM"/>
    </source>
</evidence>
<dbReference type="RefSeq" id="WP_154449216.1">
    <property type="nucleotide sequence ID" value="NZ_WIND01000026.1"/>
</dbReference>
<dbReference type="EMBL" id="WIND01000026">
    <property type="protein sequence ID" value="MSU91789.1"/>
    <property type="molecule type" value="Genomic_DNA"/>
</dbReference>